<name>A0A1I6AJ05_9RHOB</name>
<organism evidence="2 3">
    <name type="scientific">Roseivivax halotolerans</name>
    <dbReference type="NCBI Taxonomy" id="93684"/>
    <lineage>
        <taxon>Bacteria</taxon>
        <taxon>Pseudomonadati</taxon>
        <taxon>Pseudomonadota</taxon>
        <taxon>Alphaproteobacteria</taxon>
        <taxon>Rhodobacterales</taxon>
        <taxon>Roseobacteraceae</taxon>
        <taxon>Roseivivax</taxon>
    </lineage>
</organism>
<reference evidence="3" key="1">
    <citation type="submission" date="2016-10" db="EMBL/GenBank/DDBJ databases">
        <authorList>
            <person name="Varghese N."/>
            <person name="Submissions S."/>
        </authorList>
    </citation>
    <scope>NUCLEOTIDE SEQUENCE [LARGE SCALE GENOMIC DNA]</scope>
    <source>
        <strain evidence="3">JCM 10271</strain>
    </source>
</reference>
<keyword evidence="3" id="KW-1185">Reference proteome</keyword>
<feature type="region of interest" description="Disordered" evidence="1">
    <location>
        <begin position="1"/>
        <end position="25"/>
    </location>
</feature>
<gene>
    <name evidence="2" type="ORF">SAMN05421853_12129</name>
</gene>
<sequence>MLRAGTTLDGDACRTMSTPYERTPAGNRIDQSLAKSLSRAAIKMADTEPLPVRWRQVNVANVKGRKRYVDACIKDVRKWGRYLGATARDEYREALIAHYGVIDLGPNRTLLAIFQHHFRVSGKRRAWEFEENPDQLICGIEEHALQRIAQRSGKKELLDFLDVLSPVWGWCDAATKARLHGRFYVPLLGGLVICSREVAPLRWSNPEDYERFGAPNPADFPSPTEKDYFVRVRTYLSWDTMRPNYRRLWERLAENETIEIAPRCPSLRNLSVAQADALKLMASEHPS</sequence>
<evidence type="ECO:0000313" key="2">
    <source>
        <dbReference type="EMBL" id="SFQ68643.1"/>
    </source>
</evidence>
<proteinExistence type="predicted"/>
<dbReference type="AlphaFoldDB" id="A0A1I6AJ05"/>
<dbReference type="EMBL" id="FOXV01000021">
    <property type="protein sequence ID" value="SFQ68643.1"/>
    <property type="molecule type" value="Genomic_DNA"/>
</dbReference>
<evidence type="ECO:0000256" key="1">
    <source>
        <dbReference type="SAM" id="MobiDB-lite"/>
    </source>
</evidence>
<accession>A0A1I6AJ05</accession>
<dbReference type="Proteomes" id="UP000243106">
    <property type="component" value="Unassembled WGS sequence"/>
</dbReference>
<evidence type="ECO:0000313" key="3">
    <source>
        <dbReference type="Proteomes" id="UP000243106"/>
    </source>
</evidence>
<protein>
    <submittedName>
        <fullName evidence="2">Uncharacterized protein</fullName>
    </submittedName>
</protein>